<organism evidence="2 3">
    <name type="scientific">Thermothielavioides terrestris</name>
    <dbReference type="NCBI Taxonomy" id="2587410"/>
    <lineage>
        <taxon>Eukaryota</taxon>
        <taxon>Fungi</taxon>
        <taxon>Dikarya</taxon>
        <taxon>Ascomycota</taxon>
        <taxon>Pezizomycotina</taxon>
        <taxon>Sordariomycetes</taxon>
        <taxon>Sordariomycetidae</taxon>
        <taxon>Sordariales</taxon>
        <taxon>Chaetomiaceae</taxon>
        <taxon>Thermothielavioides</taxon>
    </lineage>
</organism>
<feature type="compositionally biased region" description="Pro residues" evidence="1">
    <location>
        <begin position="203"/>
        <end position="215"/>
    </location>
</feature>
<reference evidence="2 3" key="1">
    <citation type="submission" date="2018-04" db="EMBL/GenBank/DDBJ databases">
        <authorList>
            <person name="Huttner S."/>
            <person name="Dainat J."/>
        </authorList>
    </citation>
    <scope>NUCLEOTIDE SEQUENCE [LARGE SCALE GENOMIC DNA]</scope>
</reference>
<proteinExistence type="predicted"/>
<gene>
    <name evidence="2" type="ORF">TT172_LOCUS6687</name>
</gene>
<feature type="region of interest" description="Disordered" evidence="1">
    <location>
        <begin position="1"/>
        <end position="52"/>
    </location>
</feature>
<sequence length="259" mass="27774">MGSPDDGDNSNNMNNRADLPPSYTEATSSSSPALTNLNTFTTTTDPTTGLPLPTSPLTAHLRTLPARLRASQLARATAQAARDLDLTTRLVPHVEAFLAGLNDALAASASSAVAELTLVPAAAVPAAEGRRWGDDGANAWWFRDEAMARRLAAYLRPEPNLERKRVQAAVVEKKAAEKEKSGWGRWGLGGGRKKSVGETSPVAPSPVSPTHPSPGPAREDDSVKMTVRADEVTFRRENEFGIWESKTGWGIVVTVKVRR</sequence>
<dbReference type="Proteomes" id="UP000289323">
    <property type="component" value="Unassembled WGS sequence"/>
</dbReference>
<name>A0A446BP50_9PEZI</name>
<evidence type="ECO:0000256" key="1">
    <source>
        <dbReference type="SAM" id="MobiDB-lite"/>
    </source>
</evidence>
<accession>A0A446BP50</accession>
<feature type="region of interest" description="Disordered" evidence="1">
    <location>
        <begin position="181"/>
        <end position="224"/>
    </location>
</feature>
<dbReference type="EMBL" id="OUUZ01000013">
    <property type="protein sequence ID" value="SPQ24268.1"/>
    <property type="molecule type" value="Genomic_DNA"/>
</dbReference>
<evidence type="ECO:0000313" key="3">
    <source>
        <dbReference type="Proteomes" id="UP000289323"/>
    </source>
</evidence>
<evidence type="ECO:0000313" key="2">
    <source>
        <dbReference type="EMBL" id="SPQ24268.1"/>
    </source>
</evidence>
<protein>
    <submittedName>
        <fullName evidence="2">Ba3972b3-2e10-4feb-a99f-5c93121d69c5</fullName>
    </submittedName>
</protein>
<dbReference type="AlphaFoldDB" id="A0A446BP50"/>
<feature type="compositionally biased region" description="Low complexity" evidence="1">
    <location>
        <begin position="32"/>
        <end position="52"/>
    </location>
</feature>